<dbReference type="InterPro" id="IPR036869">
    <property type="entry name" value="J_dom_sf"/>
</dbReference>
<keyword evidence="1" id="KW-0143">Chaperone</keyword>
<keyword evidence="2" id="KW-0472">Membrane</keyword>
<dbReference type="SUPFAM" id="SSF81901">
    <property type="entry name" value="HCP-like"/>
    <property type="match status" value="1"/>
</dbReference>
<dbReference type="SMART" id="SM00671">
    <property type="entry name" value="SEL1"/>
    <property type="match status" value="2"/>
</dbReference>
<dbReference type="InterPro" id="IPR006597">
    <property type="entry name" value="Sel1-like"/>
</dbReference>
<dbReference type="SMART" id="SM00271">
    <property type="entry name" value="DnaJ"/>
    <property type="match status" value="1"/>
</dbReference>
<dbReference type="PANTHER" id="PTHR11102">
    <property type="entry name" value="SEL-1-LIKE PROTEIN"/>
    <property type="match status" value="1"/>
</dbReference>
<keyword evidence="2" id="KW-0812">Transmembrane</keyword>
<name>A0ABD7FZ63_9VIBR</name>
<evidence type="ECO:0000313" key="5">
    <source>
        <dbReference type="Proteomes" id="UP000252199"/>
    </source>
</evidence>
<gene>
    <name evidence="4" type="ORF">DLR72_02360</name>
</gene>
<evidence type="ECO:0000256" key="2">
    <source>
        <dbReference type="SAM" id="Phobius"/>
    </source>
</evidence>
<dbReference type="Proteomes" id="UP000252199">
    <property type="component" value="Unassembled WGS sequence"/>
</dbReference>
<dbReference type="PANTHER" id="PTHR11102:SF160">
    <property type="entry name" value="ERAD-ASSOCIATED E3 UBIQUITIN-PROTEIN LIGASE COMPONENT HRD3"/>
    <property type="match status" value="1"/>
</dbReference>
<feature type="transmembrane region" description="Helical" evidence="2">
    <location>
        <begin position="215"/>
        <end position="236"/>
    </location>
</feature>
<evidence type="ECO:0000259" key="3">
    <source>
        <dbReference type="PROSITE" id="PS50076"/>
    </source>
</evidence>
<sequence length="356" mass="41286">MTERFIFRERKIMRLRSLWLFLLFLLFLLFSLPLAAADDVTRLTQLAQEQNPQAQYQLALAYQTGSSTPQNLSEAFYWFLQAAELNHPPAMAQVANAYLTGQGVEKDPQQAQYWLIKLALTGNPQAGTTLAKWYEQHPAAIAALDLAEIWYRVNANQDPESEQGYARLLEQKFNQQRERQLNSIGQLDNLIDRDLARPASALPVSKEAQTITSDWLLPTLVALILLLTIITFRMIWRRQRNHIVAVKHVDYEGKWKEQQFIIKRQKQQLDHLYQECKRLQQNQTSDLNGQKVAMAYALMGFHQNQRPDVKMIKLRYKQLSKIYHPDLHGSEEEMKRLNSAVKIVIDSVNKSLQEQA</sequence>
<dbReference type="CDD" id="cd06257">
    <property type="entry name" value="DnaJ"/>
    <property type="match status" value="1"/>
</dbReference>
<comment type="caution">
    <text evidence="4">The sequence shown here is derived from an EMBL/GenBank/DDBJ whole genome shotgun (WGS) entry which is preliminary data.</text>
</comment>
<dbReference type="Pfam" id="PF08238">
    <property type="entry name" value="Sel1"/>
    <property type="match status" value="2"/>
</dbReference>
<dbReference type="AlphaFoldDB" id="A0ABD7FZ63"/>
<organism evidence="4 5">
    <name type="scientific">Vibrio paracholerae</name>
    <dbReference type="NCBI Taxonomy" id="650003"/>
    <lineage>
        <taxon>Bacteria</taxon>
        <taxon>Pseudomonadati</taxon>
        <taxon>Pseudomonadota</taxon>
        <taxon>Gammaproteobacteria</taxon>
        <taxon>Vibrionales</taxon>
        <taxon>Vibrionaceae</taxon>
        <taxon>Vibrio</taxon>
    </lineage>
</organism>
<keyword evidence="2" id="KW-1133">Transmembrane helix</keyword>
<evidence type="ECO:0000256" key="1">
    <source>
        <dbReference type="ARBA" id="ARBA00023186"/>
    </source>
</evidence>
<dbReference type="EMBL" id="QKKU01000012">
    <property type="protein sequence ID" value="RBM71901.1"/>
    <property type="molecule type" value="Genomic_DNA"/>
</dbReference>
<dbReference type="PROSITE" id="PS50076">
    <property type="entry name" value="DNAJ_2"/>
    <property type="match status" value="1"/>
</dbReference>
<protein>
    <submittedName>
        <fullName evidence="4">Molecular chaperone DnaJ</fullName>
    </submittedName>
</protein>
<dbReference type="InterPro" id="IPR011990">
    <property type="entry name" value="TPR-like_helical_dom_sf"/>
</dbReference>
<feature type="domain" description="J" evidence="3">
    <location>
        <begin position="294"/>
        <end position="356"/>
    </location>
</feature>
<dbReference type="Gene3D" id="1.25.40.10">
    <property type="entry name" value="Tetratricopeptide repeat domain"/>
    <property type="match status" value="1"/>
</dbReference>
<dbReference type="SUPFAM" id="SSF46565">
    <property type="entry name" value="Chaperone J-domain"/>
    <property type="match status" value="1"/>
</dbReference>
<dbReference type="InterPro" id="IPR050767">
    <property type="entry name" value="Sel1_AlgK"/>
</dbReference>
<evidence type="ECO:0000313" key="4">
    <source>
        <dbReference type="EMBL" id="RBM71901.1"/>
    </source>
</evidence>
<dbReference type="InterPro" id="IPR001623">
    <property type="entry name" value="DnaJ_domain"/>
</dbReference>
<dbReference type="Gene3D" id="1.10.287.110">
    <property type="entry name" value="DnaJ domain"/>
    <property type="match status" value="1"/>
</dbReference>
<accession>A0ABD7FZ63</accession>
<reference evidence="4 5" key="1">
    <citation type="submission" date="2018-06" db="EMBL/GenBank/DDBJ databases">
        <title>Draft genome sequences of nine Vibrio sp. clinical isolates from across the United States representing the closest known relative of Vibrio cholerae.</title>
        <authorList>
            <person name="Islam M.T."/>
            <person name="Liang K."/>
            <person name="Im M.S."/>
            <person name="Winkjer J."/>
            <person name="Busby S."/>
            <person name="Batra D."/>
            <person name="Rowe L."/>
            <person name="Tarr C.L."/>
            <person name="Boucher Y."/>
        </authorList>
    </citation>
    <scope>NUCLEOTIDE SEQUENCE [LARGE SCALE GENOMIC DNA]</scope>
    <source>
        <strain evidence="4 5">2017V-1110</strain>
    </source>
</reference>
<proteinExistence type="predicted"/>